<dbReference type="SMART" id="SM00829">
    <property type="entry name" value="PKS_ER"/>
    <property type="match status" value="1"/>
</dbReference>
<dbReference type="Proteomes" id="UP000262621">
    <property type="component" value="Unassembled WGS sequence"/>
</dbReference>
<dbReference type="CDD" id="cd05276">
    <property type="entry name" value="p53_inducible_oxidoreductase"/>
    <property type="match status" value="1"/>
</dbReference>
<protein>
    <submittedName>
        <fullName evidence="4">NAD(P)H-quinone oxidoreductase</fullName>
    </submittedName>
</protein>
<keyword evidence="1" id="KW-0521">NADP</keyword>
<dbReference type="InterPro" id="IPR014189">
    <property type="entry name" value="Quinone_OxRdtase_PIG3"/>
</dbReference>
<dbReference type="SUPFAM" id="SSF51735">
    <property type="entry name" value="NAD(P)-binding Rossmann-fold domains"/>
    <property type="match status" value="1"/>
</dbReference>
<evidence type="ECO:0000259" key="3">
    <source>
        <dbReference type="SMART" id="SM00829"/>
    </source>
</evidence>
<dbReference type="InterPro" id="IPR036291">
    <property type="entry name" value="NAD(P)-bd_dom_sf"/>
</dbReference>
<dbReference type="EMBL" id="QVFU01000011">
    <property type="protein sequence ID" value="RFS46159.1"/>
    <property type="molecule type" value="Genomic_DNA"/>
</dbReference>
<comment type="caution">
    <text evidence="4">The sequence shown here is derived from an EMBL/GenBank/DDBJ whole genome shotgun (WGS) entry which is preliminary data.</text>
</comment>
<dbReference type="GO" id="GO:0016651">
    <property type="term" value="F:oxidoreductase activity, acting on NAD(P)H"/>
    <property type="evidence" value="ECO:0007669"/>
    <property type="project" value="TreeGrafter"/>
</dbReference>
<dbReference type="InterPro" id="IPR013149">
    <property type="entry name" value="ADH-like_C"/>
</dbReference>
<dbReference type="InterPro" id="IPR020843">
    <property type="entry name" value="ER"/>
</dbReference>
<dbReference type="OrthoDB" id="9780520at2"/>
<dbReference type="AlphaFoldDB" id="A0A372G094"/>
<organism evidence="4 5">
    <name type="scientific">Micromonospora craniellae</name>
    <dbReference type="NCBI Taxonomy" id="2294034"/>
    <lineage>
        <taxon>Bacteria</taxon>
        <taxon>Bacillati</taxon>
        <taxon>Actinomycetota</taxon>
        <taxon>Actinomycetes</taxon>
        <taxon>Micromonosporales</taxon>
        <taxon>Micromonosporaceae</taxon>
        <taxon>Micromonospora</taxon>
    </lineage>
</organism>
<dbReference type="Gene3D" id="3.40.50.720">
    <property type="entry name" value="NAD(P)-binding Rossmann-like Domain"/>
    <property type="match status" value="1"/>
</dbReference>
<dbReference type="PANTHER" id="PTHR48106">
    <property type="entry name" value="QUINONE OXIDOREDUCTASE PIG3-RELATED"/>
    <property type="match status" value="1"/>
</dbReference>
<dbReference type="Pfam" id="PF08240">
    <property type="entry name" value="ADH_N"/>
    <property type="match status" value="1"/>
</dbReference>
<dbReference type="RefSeq" id="WP_117228318.1">
    <property type="nucleotide sequence ID" value="NZ_CP061725.1"/>
</dbReference>
<sequence>MRAIVIAEPGGPEVLSWDEVPDPEPGPDEVIIDVRASAVNRADLLQRQGHYPPPPGAPAYPGLECSGVVSATGADVSGWRVGDEVCALLAGGGYAERVAVPAGQLLPVPAGVDLVDAAALPEVACTVWSNVVQVARLSAGETLLVHGGGSGIGTFAIQLGTALGATVVATARAAKHPRLRELGAVHLVDYREQDFVEEVRRITDGRGADVVLDIMGASYLGRNVAALAPDGRLVVIGMQGGRKAELDLAALLVKRGTVAATALRSRPLDQKAAIVRGVRDEVWPLVEADRVHPVVDRRLPITEVAQAHRLVESNEHLGKVLLTVG</sequence>
<dbReference type="PANTHER" id="PTHR48106:SF8">
    <property type="entry name" value="OS02G0805600 PROTEIN"/>
    <property type="match status" value="1"/>
</dbReference>
<dbReference type="NCBIfam" id="TIGR02824">
    <property type="entry name" value="quinone_pig3"/>
    <property type="match status" value="1"/>
</dbReference>
<evidence type="ECO:0000256" key="1">
    <source>
        <dbReference type="ARBA" id="ARBA00022857"/>
    </source>
</evidence>
<evidence type="ECO:0000313" key="4">
    <source>
        <dbReference type="EMBL" id="RFS46159.1"/>
    </source>
</evidence>
<proteinExistence type="predicted"/>
<dbReference type="Gene3D" id="3.90.180.10">
    <property type="entry name" value="Medium-chain alcohol dehydrogenases, catalytic domain"/>
    <property type="match status" value="1"/>
</dbReference>
<evidence type="ECO:0000256" key="2">
    <source>
        <dbReference type="ARBA" id="ARBA00023002"/>
    </source>
</evidence>
<name>A0A372G094_9ACTN</name>
<dbReference type="GO" id="GO:0070402">
    <property type="term" value="F:NADPH binding"/>
    <property type="evidence" value="ECO:0007669"/>
    <property type="project" value="TreeGrafter"/>
</dbReference>
<feature type="domain" description="Enoyl reductase (ER)" evidence="3">
    <location>
        <begin position="10"/>
        <end position="322"/>
    </location>
</feature>
<dbReference type="InterPro" id="IPR011032">
    <property type="entry name" value="GroES-like_sf"/>
</dbReference>
<dbReference type="Pfam" id="PF00107">
    <property type="entry name" value="ADH_zinc_N"/>
    <property type="match status" value="1"/>
</dbReference>
<dbReference type="InterPro" id="IPR013154">
    <property type="entry name" value="ADH-like_N"/>
</dbReference>
<keyword evidence="2" id="KW-0560">Oxidoreductase</keyword>
<evidence type="ECO:0000313" key="5">
    <source>
        <dbReference type="Proteomes" id="UP000262621"/>
    </source>
</evidence>
<gene>
    <name evidence="4" type="ORF">D0Q02_13535</name>
</gene>
<reference evidence="4 5" key="1">
    <citation type="submission" date="2018-08" db="EMBL/GenBank/DDBJ databases">
        <title>Verrucosispora craniellae sp. nov., isolated from a marine sponge in the South China Sea.</title>
        <authorList>
            <person name="Li L."/>
            <person name="Lin H.W."/>
        </authorList>
    </citation>
    <scope>NUCLEOTIDE SEQUENCE [LARGE SCALE GENOMIC DNA]</scope>
    <source>
        <strain evidence="4 5">LHW63014</strain>
    </source>
</reference>
<keyword evidence="5" id="KW-1185">Reference proteome</keyword>
<accession>A0A372G094</accession>
<dbReference type="SUPFAM" id="SSF50129">
    <property type="entry name" value="GroES-like"/>
    <property type="match status" value="1"/>
</dbReference>